<protein>
    <submittedName>
        <fullName evidence="1">Rhomboid- protein 2, variant 2</fullName>
    </submittedName>
</protein>
<proteinExistence type="predicted"/>
<reference evidence="1" key="1">
    <citation type="submission" date="2013-05" db="EMBL/GenBank/DDBJ databases">
        <authorList>
            <person name="Yim A.K.Y."/>
            <person name="Chan T.F."/>
            <person name="Ji K.M."/>
            <person name="Liu X.Y."/>
            <person name="Zhou J.W."/>
            <person name="Li R.Q."/>
            <person name="Yang K.Y."/>
            <person name="Li J."/>
            <person name="Li M."/>
            <person name="Law P.T.W."/>
            <person name="Wu Y.L."/>
            <person name="Cai Z.L."/>
            <person name="Qin H."/>
            <person name="Bao Y."/>
            <person name="Leung R.K.K."/>
            <person name="Ng P.K.S."/>
            <person name="Zou J."/>
            <person name="Zhong X.J."/>
            <person name="Ran P.X."/>
            <person name="Zhong N.S."/>
            <person name="Liu Z.G."/>
            <person name="Tsui S.K.W."/>
        </authorList>
    </citation>
    <scope>NUCLEOTIDE SEQUENCE</scope>
    <source>
        <strain evidence="1">Derf</strain>
        <tissue evidence="1">Whole organism</tissue>
    </source>
</reference>
<sequence>MKLTSQLNCFVNKIRTIKIGFNHKQRYNRGYRLIFINLVITKQKDCKSTPKSRISLPNT</sequence>
<evidence type="ECO:0000313" key="1">
    <source>
        <dbReference type="EMBL" id="KAH9501771.1"/>
    </source>
</evidence>
<evidence type="ECO:0000313" key="2">
    <source>
        <dbReference type="Proteomes" id="UP000790347"/>
    </source>
</evidence>
<comment type="caution">
    <text evidence="1">The sequence shown here is derived from an EMBL/GenBank/DDBJ whole genome shotgun (WGS) entry which is preliminary data.</text>
</comment>
<dbReference type="EMBL" id="ASGP02000006">
    <property type="protein sequence ID" value="KAH9501771.1"/>
    <property type="molecule type" value="Genomic_DNA"/>
</dbReference>
<gene>
    <name evidence="1" type="primary">RHBDL2</name>
    <name evidence="1" type="ORF">DERF_012588</name>
</gene>
<name>A0A922HSH4_DERFA</name>
<reference evidence="1" key="2">
    <citation type="journal article" date="2022" name="Res Sq">
        <title>Comparative Genomics Reveals Insights into the Divergent Evolution of Astigmatic Mites and Household Pest Adaptations.</title>
        <authorList>
            <person name="Xiong Q."/>
            <person name="Wan A.T.-Y."/>
            <person name="Liu X.-Y."/>
            <person name="Fung C.S.-H."/>
            <person name="Xiao X."/>
            <person name="Malainual N."/>
            <person name="Hou J."/>
            <person name="Wang L."/>
            <person name="Wang M."/>
            <person name="Yang K."/>
            <person name="Cui Y."/>
            <person name="Leung E."/>
            <person name="Nong W."/>
            <person name="Shin S.-K."/>
            <person name="Au S."/>
            <person name="Jeong K.Y."/>
            <person name="Chew F.T."/>
            <person name="Hui J."/>
            <person name="Leung T.F."/>
            <person name="Tungtrongchitr A."/>
            <person name="Zhong N."/>
            <person name="Liu Z."/>
            <person name="Tsui S."/>
        </authorList>
    </citation>
    <scope>NUCLEOTIDE SEQUENCE</scope>
    <source>
        <strain evidence="1">Derf</strain>
        <tissue evidence="1">Whole organism</tissue>
    </source>
</reference>
<organism evidence="1 2">
    <name type="scientific">Dermatophagoides farinae</name>
    <name type="common">American house dust mite</name>
    <dbReference type="NCBI Taxonomy" id="6954"/>
    <lineage>
        <taxon>Eukaryota</taxon>
        <taxon>Metazoa</taxon>
        <taxon>Ecdysozoa</taxon>
        <taxon>Arthropoda</taxon>
        <taxon>Chelicerata</taxon>
        <taxon>Arachnida</taxon>
        <taxon>Acari</taxon>
        <taxon>Acariformes</taxon>
        <taxon>Sarcoptiformes</taxon>
        <taxon>Astigmata</taxon>
        <taxon>Psoroptidia</taxon>
        <taxon>Analgoidea</taxon>
        <taxon>Pyroglyphidae</taxon>
        <taxon>Dermatophagoidinae</taxon>
        <taxon>Dermatophagoides</taxon>
    </lineage>
</organism>
<dbReference type="Proteomes" id="UP000790347">
    <property type="component" value="Unassembled WGS sequence"/>
</dbReference>
<dbReference type="AlphaFoldDB" id="A0A922HSH4"/>
<keyword evidence="2" id="KW-1185">Reference proteome</keyword>
<accession>A0A922HSH4</accession>